<dbReference type="Gramene" id="Psat05G0349600-T1">
    <property type="protein sequence ID" value="KAI5407261.1"/>
    <property type="gene ID" value="KIW84_053496"/>
</dbReference>
<sequence length="206" mass="23321">MKEMKDKMDQLTRAITNMMAREAKADKTKVASVSTRPPMNGNPLQGFTSNTQGGKPKNHTPHPEGSIPNIVHNGASRPIQIPVPHDNYVDLSQQYEDEDHKDTCGRMKECLQQMMNEGLVQIGYTRELKDVSFIESHGRTPFEIPYQQVETPTPFQIPFLMSSQTSVQIPVPIPFQISFQIPVKLEDPIVFHVPSQFPFESTKYVP</sequence>
<evidence type="ECO:0000313" key="2">
    <source>
        <dbReference type="EMBL" id="KAI5407261.1"/>
    </source>
</evidence>
<organism evidence="2 3">
    <name type="scientific">Pisum sativum</name>
    <name type="common">Garden pea</name>
    <name type="synonym">Lathyrus oleraceus</name>
    <dbReference type="NCBI Taxonomy" id="3888"/>
    <lineage>
        <taxon>Eukaryota</taxon>
        <taxon>Viridiplantae</taxon>
        <taxon>Streptophyta</taxon>
        <taxon>Embryophyta</taxon>
        <taxon>Tracheophyta</taxon>
        <taxon>Spermatophyta</taxon>
        <taxon>Magnoliopsida</taxon>
        <taxon>eudicotyledons</taxon>
        <taxon>Gunneridae</taxon>
        <taxon>Pentapetalae</taxon>
        <taxon>rosids</taxon>
        <taxon>fabids</taxon>
        <taxon>Fabales</taxon>
        <taxon>Fabaceae</taxon>
        <taxon>Papilionoideae</taxon>
        <taxon>50 kb inversion clade</taxon>
        <taxon>NPAAA clade</taxon>
        <taxon>Hologalegina</taxon>
        <taxon>IRL clade</taxon>
        <taxon>Fabeae</taxon>
        <taxon>Lathyrus</taxon>
    </lineage>
</organism>
<accession>A0A9D4WRN0</accession>
<dbReference type="AlphaFoldDB" id="A0A9D4WRN0"/>
<gene>
    <name evidence="2" type="ORF">KIW84_053496</name>
</gene>
<dbReference type="EMBL" id="JAMSHJ010000005">
    <property type="protein sequence ID" value="KAI5407261.1"/>
    <property type="molecule type" value="Genomic_DNA"/>
</dbReference>
<evidence type="ECO:0000256" key="1">
    <source>
        <dbReference type="SAM" id="MobiDB-lite"/>
    </source>
</evidence>
<keyword evidence="3" id="KW-1185">Reference proteome</keyword>
<proteinExistence type="predicted"/>
<comment type="caution">
    <text evidence="2">The sequence shown here is derived from an EMBL/GenBank/DDBJ whole genome shotgun (WGS) entry which is preliminary data.</text>
</comment>
<reference evidence="2 3" key="1">
    <citation type="journal article" date="2022" name="Nat. Genet.">
        <title>Improved pea reference genome and pan-genome highlight genomic features and evolutionary characteristics.</title>
        <authorList>
            <person name="Yang T."/>
            <person name="Liu R."/>
            <person name="Luo Y."/>
            <person name="Hu S."/>
            <person name="Wang D."/>
            <person name="Wang C."/>
            <person name="Pandey M.K."/>
            <person name="Ge S."/>
            <person name="Xu Q."/>
            <person name="Li N."/>
            <person name="Li G."/>
            <person name="Huang Y."/>
            <person name="Saxena R.K."/>
            <person name="Ji Y."/>
            <person name="Li M."/>
            <person name="Yan X."/>
            <person name="He Y."/>
            <person name="Liu Y."/>
            <person name="Wang X."/>
            <person name="Xiang C."/>
            <person name="Varshney R.K."/>
            <person name="Ding H."/>
            <person name="Gao S."/>
            <person name="Zong X."/>
        </authorList>
    </citation>
    <scope>NUCLEOTIDE SEQUENCE [LARGE SCALE GENOMIC DNA]</scope>
    <source>
        <strain evidence="2 3">cv. Zhongwan 6</strain>
    </source>
</reference>
<feature type="region of interest" description="Disordered" evidence="1">
    <location>
        <begin position="22"/>
        <end position="74"/>
    </location>
</feature>
<dbReference type="Proteomes" id="UP001058974">
    <property type="component" value="Chromosome 5"/>
</dbReference>
<feature type="compositionally biased region" description="Polar residues" evidence="1">
    <location>
        <begin position="31"/>
        <end position="53"/>
    </location>
</feature>
<evidence type="ECO:0000313" key="3">
    <source>
        <dbReference type="Proteomes" id="UP001058974"/>
    </source>
</evidence>
<protein>
    <submittedName>
        <fullName evidence="2">Uncharacterized protein</fullName>
    </submittedName>
</protein>
<name>A0A9D4WRN0_PEA</name>